<dbReference type="PANTHER" id="PTHR24276">
    <property type="entry name" value="POLYSERASE-RELATED"/>
    <property type="match status" value="1"/>
</dbReference>
<dbReference type="InterPro" id="IPR001254">
    <property type="entry name" value="Trypsin_dom"/>
</dbReference>
<keyword evidence="6" id="KW-0732">Signal</keyword>
<proteinExistence type="predicted"/>
<dbReference type="OrthoDB" id="7452977at2759"/>
<comment type="caution">
    <text evidence="8">The sequence shown here is derived from an EMBL/GenBank/DDBJ whole genome shotgun (WGS) entry which is preliminary data.</text>
</comment>
<dbReference type="SMART" id="SM00020">
    <property type="entry name" value="Tryp_SPc"/>
    <property type="match status" value="1"/>
</dbReference>
<evidence type="ECO:0000313" key="9">
    <source>
        <dbReference type="Proteomes" id="UP000691718"/>
    </source>
</evidence>
<reference evidence="8" key="1">
    <citation type="submission" date="2021-04" db="EMBL/GenBank/DDBJ databases">
        <authorList>
            <person name="Tunstrom K."/>
        </authorList>
    </citation>
    <scope>NUCLEOTIDE SEQUENCE</scope>
</reference>
<dbReference type="PANTHER" id="PTHR24276:SF98">
    <property type="entry name" value="FI18310P1-RELATED"/>
    <property type="match status" value="1"/>
</dbReference>
<dbReference type="GO" id="GO:0004252">
    <property type="term" value="F:serine-type endopeptidase activity"/>
    <property type="evidence" value="ECO:0007669"/>
    <property type="project" value="InterPro"/>
</dbReference>
<keyword evidence="3 5" id="KW-0720">Serine protease</keyword>
<feature type="signal peptide" evidence="6">
    <location>
        <begin position="1"/>
        <end position="24"/>
    </location>
</feature>
<evidence type="ECO:0000256" key="3">
    <source>
        <dbReference type="ARBA" id="ARBA00022825"/>
    </source>
</evidence>
<keyword evidence="2 5" id="KW-0378">Hydrolase</keyword>
<keyword evidence="4" id="KW-1015">Disulfide bond</keyword>
<dbReference type="GO" id="GO:0006508">
    <property type="term" value="P:proteolysis"/>
    <property type="evidence" value="ECO:0007669"/>
    <property type="project" value="UniProtKB-KW"/>
</dbReference>
<dbReference type="AlphaFoldDB" id="A0A8S3WPI6"/>
<evidence type="ECO:0000256" key="5">
    <source>
        <dbReference type="RuleBase" id="RU363034"/>
    </source>
</evidence>
<accession>A0A8S3WPI6</accession>
<gene>
    <name evidence="8" type="ORF">PAPOLLO_LOCUS8772</name>
</gene>
<evidence type="ECO:0000256" key="6">
    <source>
        <dbReference type="SAM" id="SignalP"/>
    </source>
</evidence>
<keyword evidence="1 5" id="KW-0645">Protease</keyword>
<dbReference type="PROSITE" id="PS00134">
    <property type="entry name" value="TRYPSIN_HIS"/>
    <property type="match status" value="1"/>
</dbReference>
<dbReference type="InterPro" id="IPR033116">
    <property type="entry name" value="TRYPSIN_SER"/>
</dbReference>
<evidence type="ECO:0000256" key="2">
    <source>
        <dbReference type="ARBA" id="ARBA00022801"/>
    </source>
</evidence>
<protein>
    <submittedName>
        <fullName evidence="8">(apollo) hypothetical protein</fullName>
    </submittedName>
</protein>
<evidence type="ECO:0000256" key="4">
    <source>
        <dbReference type="ARBA" id="ARBA00023157"/>
    </source>
</evidence>
<dbReference type="Pfam" id="PF00089">
    <property type="entry name" value="Trypsin"/>
    <property type="match status" value="1"/>
</dbReference>
<name>A0A8S3WPI6_PARAO</name>
<dbReference type="InterPro" id="IPR050430">
    <property type="entry name" value="Peptidase_S1"/>
</dbReference>
<organism evidence="8 9">
    <name type="scientific">Parnassius apollo</name>
    <name type="common">Apollo butterfly</name>
    <name type="synonym">Papilio apollo</name>
    <dbReference type="NCBI Taxonomy" id="110799"/>
    <lineage>
        <taxon>Eukaryota</taxon>
        <taxon>Metazoa</taxon>
        <taxon>Ecdysozoa</taxon>
        <taxon>Arthropoda</taxon>
        <taxon>Hexapoda</taxon>
        <taxon>Insecta</taxon>
        <taxon>Pterygota</taxon>
        <taxon>Neoptera</taxon>
        <taxon>Endopterygota</taxon>
        <taxon>Lepidoptera</taxon>
        <taxon>Glossata</taxon>
        <taxon>Ditrysia</taxon>
        <taxon>Papilionoidea</taxon>
        <taxon>Papilionidae</taxon>
        <taxon>Parnassiinae</taxon>
        <taxon>Parnassini</taxon>
        <taxon>Parnassius</taxon>
        <taxon>Parnassius</taxon>
    </lineage>
</organism>
<sequence length="284" mass="31904">MYFRVTFVKLIMLQFSTIFSITECSNILKEPLRILGGNDANPDEYPYVVRIELKFWTISTNNTTVAENYHLCTGSALSSTWVLTAAHCLVSWLQSFKVKFVIRYGKGFDPQRTNHFFSDVLHTIKHPLYRNNENDIGLMQVTPMRIANYMKISAVDYLSILGHEADIAGFGVTTLNLPGVKIETNDTLVLRKPLQVLKVLIYKCPEHYFTNSYCLARRCGHRVTACGGDSGGPLIHTSGIAGILTLGEKTADCLDHVAKKSTNVAGIALPISWYIEWIYSHVSY</sequence>
<dbReference type="PROSITE" id="PS50240">
    <property type="entry name" value="TRYPSIN_DOM"/>
    <property type="match status" value="1"/>
</dbReference>
<dbReference type="InterPro" id="IPR018114">
    <property type="entry name" value="TRYPSIN_HIS"/>
</dbReference>
<dbReference type="Proteomes" id="UP000691718">
    <property type="component" value="Unassembled WGS sequence"/>
</dbReference>
<evidence type="ECO:0000259" key="7">
    <source>
        <dbReference type="PROSITE" id="PS50240"/>
    </source>
</evidence>
<evidence type="ECO:0000313" key="8">
    <source>
        <dbReference type="EMBL" id="CAG4973532.1"/>
    </source>
</evidence>
<dbReference type="EMBL" id="CAJQZP010000637">
    <property type="protein sequence ID" value="CAG4973532.1"/>
    <property type="molecule type" value="Genomic_DNA"/>
</dbReference>
<feature type="chain" id="PRO_5035925118" evidence="6">
    <location>
        <begin position="25"/>
        <end position="284"/>
    </location>
</feature>
<dbReference type="PROSITE" id="PS00135">
    <property type="entry name" value="TRYPSIN_SER"/>
    <property type="match status" value="1"/>
</dbReference>
<feature type="domain" description="Peptidase S1" evidence="7">
    <location>
        <begin position="34"/>
        <end position="283"/>
    </location>
</feature>
<keyword evidence="9" id="KW-1185">Reference proteome</keyword>
<evidence type="ECO:0000256" key="1">
    <source>
        <dbReference type="ARBA" id="ARBA00022670"/>
    </source>
</evidence>